<evidence type="ECO:0000259" key="2">
    <source>
        <dbReference type="Pfam" id="PF00487"/>
    </source>
</evidence>
<dbReference type="STRING" id="87626.PTD2_04006"/>
<sequence>MNSSSSNQRIQTIVKAIKKEEQLLRARHPLLAHQNTIALTLLVVSLSAMVGVGFLYSLALIPAWLTIVLAAFFASISHELEHDLIHKQYFNKQPIMHNLMMLVVWLMRPNTINPWARRVMHLNHHKVSGTHQDLEERLVGNGIKNPLLRFIVIVDGLLGLLIFQKRFSAEIKGFHFLKVFNAGFPITTSYFVVLYSFIVFHAVDFVTAGQLVYPTYLLGIMDWVNFLMVVLIAPNIVRSACLNFVTSSMHYYGGVTNVLQQTYVLNHWLFAPFQWFCFNFGHTHTIHHFIPNQPFYIRQWISNKIIPVMLKNGVHHNDLASLKQANYYHHTSN</sequence>
<evidence type="ECO:0000313" key="4">
    <source>
        <dbReference type="Proteomes" id="UP000006201"/>
    </source>
</evidence>
<dbReference type="InterPro" id="IPR005804">
    <property type="entry name" value="FA_desaturase_dom"/>
</dbReference>
<dbReference type="RefSeq" id="WP_009837002.1">
    <property type="nucleotide sequence ID" value="NZ_AAOH01000001.1"/>
</dbReference>
<evidence type="ECO:0000256" key="1">
    <source>
        <dbReference type="SAM" id="Phobius"/>
    </source>
</evidence>
<feature type="transmembrane region" description="Helical" evidence="1">
    <location>
        <begin position="54"/>
        <end position="74"/>
    </location>
</feature>
<feature type="transmembrane region" description="Helical" evidence="1">
    <location>
        <begin position="184"/>
        <end position="203"/>
    </location>
</feature>
<dbReference type="Proteomes" id="UP000006201">
    <property type="component" value="Unassembled WGS sequence"/>
</dbReference>
<comment type="caution">
    <text evidence="3">The sequence shown here is derived from an EMBL/GenBank/DDBJ whole genome shotgun (WGS) entry which is preliminary data.</text>
</comment>
<proteinExistence type="predicted"/>
<evidence type="ECO:0000313" key="3">
    <source>
        <dbReference type="EMBL" id="EAR30704.1"/>
    </source>
</evidence>
<keyword evidence="1" id="KW-0472">Membrane</keyword>
<dbReference type="HOGENOM" id="CLU_823536_0_0_6"/>
<gene>
    <name evidence="3" type="ORF">PTD2_04006</name>
</gene>
<dbReference type="Pfam" id="PF00487">
    <property type="entry name" value="FA_desaturase"/>
    <property type="match status" value="1"/>
</dbReference>
<keyword evidence="1" id="KW-0812">Transmembrane</keyword>
<keyword evidence="4" id="KW-1185">Reference proteome</keyword>
<feature type="transmembrane region" description="Helical" evidence="1">
    <location>
        <begin position="215"/>
        <end position="237"/>
    </location>
</feature>
<dbReference type="OrthoDB" id="696651at2"/>
<protein>
    <recommendedName>
        <fullName evidence="2">Fatty acid desaturase domain-containing protein</fullName>
    </recommendedName>
</protein>
<dbReference type="AlphaFoldDB" id="A4C572"/>
<feature type="transmembrane region" description="Helical" evidence="1">
    <location>
        <begin position="147"/>
        <end position="163"/>
    </location>
</feature>
<dbReference type="EMBL" id="AAOH01000001">
    <property type="protein sequence ID" value="EAR30704.1"/>
    <property type="molecule type" value="Genomic_DNA"/>
</dbReference>
<dbReference type="eggNOG" id="COG3239">
    <property type="taxonomic scope" value="Bacteria"/>
</dbReference>
<organism evidence="3 4">
    <name type="scientific">Pseudoalteromonas tunicata D2</name>
    <dbReference type="NCBI Taxonomy" id="87626"/>
    <lineage>
        <taxon>Bacteria</taxon>
        <taxon>Pseudomonadati</taxon>
        <taxon>Pseudomonadota</taxon>
        <taxon>Gammaproteobacteria</taxon>
        <taxon>Alteromonadales</taxon>
        <taxon>Pseudoalteromonadaceae</taxon>
        <taxon>Pseudoalteromonas</taxon>
    </lineage>
</organism>
<name>A4C572_9GAMM</name>
<feature type="domain" description="Fatty acid desaturase" evidence="2">
    <location>
        <begin position="62"/>
        <end position="317"/>
    </location>
</feature>
<accession>A4C572</accession>
<reference evidence="3 4" key="1">
    <citation type="submission" date="2006-02" db="EMBL/GenBank/DDBJ databases">
        <authorList>
            <person name="Moran M.A."/>
            <person name="Kjelleberg S."/>
            <person name="Egan S."/>
            <person name="Saunders N."/>
            <person name="Thomas T."/>
            <person name="Ferriera S."/>
            <person name="Johnson J."/>
            <person name="Kravitz S."/>
            <person name="Halpern A."/>
            <person name="Remington K."/>
            <person name="Beeson K."/>
            <person name="Tran B."/>
            <person name="Rogers Y.-H."/>
            <person name="Friedman R."/>
            <person name="Venter J.C."/>
        </authorList>
    </citation>
    <scope>NUCLEOTIDE SEQUENCE [LARGE SCALE GENOMIC DNA]</scope>
    <source>
        <strain evidence="3 4">D2</strain>
    </source>
</reference>
<keyword evidence="1" id="KW-1133">Transmembrane helix</keyword>
<dbReference type="GO" id="GO:0006629">
    <property type="term" value="P:lipid metabolic process"/>
    <property type="evidence" value="ECO:0007669"/>
    <property type="project" value="InterPro"/>
</dbReference>